<dbReference type="STRING" id="62101.AB835_09150"/>
<proteinExistence type="predicted"/>
<accession>A0A1D2QP63</accession>
<dbReference type="AlphaFoldDB" id="A0A1D2QP63"/>
<name>A0A1D2QP63_9GAMM</name>
<reference evidence="2 3" key="1">
    <citation type="journal article" date="2016" name="Appl. Environ. Microbiol.">
        <title>Lack of Overt Genome Reduction in the Bryostatin-Producing Bryozoan Symbiont "Candidatus Endobugula sertula".</title>
        <authorList>
            <person name="Miller I.J."/>
            <person name="Vanee N."/>
            <person name="Fong S.S."/>
            <person name="Lim-Fong G.E."/>
            <person name="Kwan J.C."/>
        </authorList>
    </citation>
    <scope>NUCLEOTIDE SEQUENCE [LARGE SCALE GENOMIC DNA]</scope>
    <source>
        <strain evidence="2">AB1-4</strain>
    </source>
</reference>
<dbReference type="PANTHER" id="PTHR12788:SF10">
    <property type="entry name" value="PROTEIN-TYROSINE SULFOTRANSFERASE"/>
    <property type="match status" value="1"/>
</dbReference>
<organism evidence="2 3">
    <name type="scientific">Candidatus Endobugula sertula</name>
    <name type="common">Bugula neritina bacterial symbiont</name>
    <dbReference type="NCBI Taxonomy" id="62101"/>
    <lineage>
        <taxon>Bacteria</taxon>
        <taxon>Pseudomonadati</taxon>
        <taxon>Pseudomonadota</taxon>
        <taxon>Gammaproteobacteria</taxon>
        <taxon>Cellvibrionales</taxon>
        <taxon>Cellvibrionaceae</taxon>
        <taxon>Candidatus Endobugula</taxon>
    </lineage>
</organism>
<evidence type="ECO:0000313" key="2">
    <source>
        <dbReference type="EMBL" id="ODS23377.1"/>
    </source>
</evidence>
<protein>
    <recommendedName>
        <fullName evidence="4">Sulfotransferase</fullName>
    </recommendedName>
</protein>
<gene>
    <name evidence="2" type="ORF">AB835_09150</name>
</gene>
<dbReference type="Gene3D" id="3.40.50.300">
    <property type="entry name" value="P-loop containing nucleotide triphosphate hydrolases"/>
    <property type="match status" value="1"/>
</dbReference>
<dbReference type="GO" id="GO:0008476">
    <property type="term" value="F:protein-tyrosine sulfotransferase activity"/>
    <property type="evidence" value="ECO:0007669"/>
    <property type="project" value="InterPro"/>
</dbReference>
<comment type="caution">
    <text evidence="2">The sequence shown here is derived from an EMBL/GenBank/DDBJ whole genome shotgun (WGS) entry which is preliminary data.</text>
</comment>
<dbReference type="Pfam" id="PF13469">
    <property type="entry name" value="Sulfotransfer_3"/>
    <property type="match status" value="2"/>
</dbReference>
<keyword evidence="1" id="KW-0808">Transferase</keyword>
<dbReference type="PANTHER" id="PTHR12788">
    <property type="entry name" value="PROTEIN-TYROSINE SULFOTRANSFERASE 2"/>
    <property type="match status" value="1"/>
</dbReference>
<evidence type="ECO:0000256" key="1">
    <source>
        <dbReference type="ARBA" id="ARBA00022679"/>
    </source>
</evidence>
<sequence>MNTQKTILNRPLIVVGAGRSGTTMIREALTQHKDIGGFHYEMNYLWRYGNTSLKHDLLQPDLHLTPKITRYIRKIFAEESVKQGKSRVLDKTVANVMRLNYIQEVLPEAKFLHVIRDGRAVTASAIKQWSAPQSGNYYASKAKTIPLSSLPRVATRYAYNKLISYFRQRNYRQSWGPRWVGIDKAVRDLPLIQVCARQWKESVSTALAQKDMLQPNAYLEVRYEQLVQDPNNQFKRIQDFFELGEDNVFEEWISTQIDSNRQDKWQKDLSKNDLALIEDEISPLLRELGYQ</sequence>
<dbReference type="Proteomes" id="UP000242502">
    <property type="component" value="Unassembled WGS sequence"/>
</dbReference>
<dbReference type="EMBL" id="MDLC01000030">
    <property type="protein sequence ID" value="ODS23377.1"/>
    <property type="molecule type" value="Genomic_DNA"/>
</dbReference>
<dbReference type="InterPro" id="IPR027417">
    <property type="entry name" value="P-loop_NTPase"/>
</dbReference>
<evidence type="ECO:0000313" key="3">
    <source>
        <dbReference type="Proteomes" id="UP000242502"/>
    </source>
</evidence>
<evidence type="ECO:0008006" key="4">
    <source>
        <dbReference type="Google" id="ProtNLM"/>
    </source>
</evidence>
<dbReference type="InterPro" id="IPR026634">
    <property type="entry name" value="TPST-like"/>
</dbReference>
<dbReference type="SUPFAM" id="SSF52540">
    <property type="entry name" value="P-loop containing nucleoside triphosphate hydrolases"/>
    <property type="match status" value="1"/>
</dbReference>